<keyword evidence="1" id="KW-1003">Cell membrane</keyword>
<dbReference type="RefSeq" id="WP_226977916.1">
    <property type="nucleotide sequence ID" value="NZ_CP099530.1"/>
</dbReference>
<dbReference type="PANTHER" id="PTHR35813">
    <property type="entry name" value="INNER MEMBRANE PROTEIN YBAN"/>
    <property type="match status" value="1"/>
</dbReference>
<keyword evidence="1 2" id="KW-0472">Membrane</keyword>
<evidence type="ECO:0000256" key="2">
    <source>
        <dbReference type="SAM" id="Phobius"/>
    </source>
</evidence>
<protein>
    <recommendedName>
        <fullName evidence="1">Inner membrane protein</fullName>
    </recommendedName>
</protein>
<accession>A0ABT3DQI2</accession>
<evidence type="ECO:0000256" key="1">
    <source>
        <dbReference type="PIRNR" id="PIRNR016789"/>
    </source>
</evidence>
<feature type="transmembrane region" description="Helical" evidence="2">
    <location>
        <begin position="87"/>
        <end position="116"/>
    </location>
</feature>
<keyword evidence="4" id="KW-1185">Reference proteome</keyword>
<proteinExistence type="predicted"/>
<dbReference type="EMBL" id="JANFWR010000002">
    <property type="protein sequence ID" value="MCW0397741.1"/>
    <property type="molecule type" value="Genomic_DNA"/>
</dbReference>
<comment type="caution">
    <text evidence="3">The sequence shown here is derived from an EMBL/GenBank/DDBJ whole genome shotgun (WGS) entry which is preliminary data.</text>
</comment>
<dbReference type="PIRSF" id="PIRSF016789">
    <property type="entry name" value="DUF454"/>
    <property type="match status" value="1"/>
</dbReference>
<dbReference type="Pfam" id="PF04304">
    <property type="entry name" value="DUF454"/>
    <property type="match status" value="1"/>
</dbReference>
<keyword evidence="2" id="KW-0812">Transmembrane</keyword>
<keyword evidence="1" id="KW-0997">Cell inner membrane</keyword>
<dbReference type="Proteomes" id="UP001320843">
    <property type="component" value="Unassembled WGS sequence"/>
</dbReference>
<evidence type="ECO:0000313" key="4">
    <source>
        <dbReference type="Proteomes" id="UP001320843"/>
    </source>
</evidence>
<sequence>MHLSRALWCGLGLLMLALGLIGAVLPVMPTTIFLILAAYCFSRSSPRLDAWLLAHPRYGATLRLWREQGAITRRGKWLAASGMALGYLLFCCGAHPGATLALGVGALIAASAAFVLTRPAPRDAPPPR</sequence>
<organism evidence="3 4">
    <name type="scientific">Xanthomonas sacchari</name>
    <dbReference type="NCBI Taxonomy" id="56458"/>
    <lineage>
        <taxon>Bacteria</taxon>
        <taxon>Pseudomonadati</taxon>
        <taxon>Pseudomonadota</taxon>
        <taxon>Gammaproteobacteria</taxon>
        <taxon>Lysobacterales</taxon>
        <taxon>Lysobacteraceae</taxon>
        <taxon>Xanthomonas</taxon>
    </lineage>
</organism>
<comment type="subcellular location">
    <subcellularLocation>
        <location evidence="1">Cell inner membrane</location>
        <topology evidence="1">Multi-pass membrane protein</topology>
    </subcellularLocation>
</comment>
<keyword evidence="2" id="KW-1133">Transmembrane helix</keyword>
<gene>
    <name evidence="3" type="ORF">NB700_000297</name>
</gene>
<reference evidence="3 4" key="1">
    <citation type="submission" date="2022-06" db="EMBL/GenBank/DDBJ databases">
        <title>Dynamics of rice microbiomes reveals core vertical transmitted seed endophytes.</title>
        <authorList>
            <person name="Liao K."/>
            <person name="Zhang X."/>
        </authorList>
    </citation>
    <scope>NUCLEOTIDE SEQUENCE [LARGE SCALE GENOMIC DNA]</scope>
    <source>
        <strain evidence="3 4">YT10-10-1</strain>
    </source>
</reference>
<evidence type="ECO:0000313" key="3">
    <source>
        <dbReference type="EMBL" id="MCW0397741.1"/>
    </source>
</evidence>
<dbReference type="PANTHER" id="PTHR35813:SF1">
    <property type="entry name" value="INNER MEMBRANE PROTEIN YBAN"/>
    <property type="match status" value="1"/>
</dbReference>
<dbReference type="InterPro" id="IPR007401">
    <property type="entry name" value="DUF454"/>
</dbReference>
<name>A0ABT3DQI2_9XANT</name>